<evidence type="ECO:0000313" key="2">
    <source>
        <dbReference type="EMBL" id="GIZ53267.1"/>
    </source>
</evidence>
<dbReference type="SUPFAM" id="SSF55957">
    <property type="entry name" value="Phosphoglucomutase, C-terminal domain"/>
    <property type="match status" value="1"/>
</dbReference>
<organism evidence="2 3">
    <name type="scientific">Noviherbaspirillum aridicola</name>
    <dbReference type="NCBI Taxonomy" id="2849687"/>
    <lineage>
        <taxon>Bacteria</taxon>
        <taxon>Pseudomonadati</taxon>
        <taxon>Pseudomonadota</taxon>
        <taxon>Betaproteobacteria</taxon>
        <taxon>Burkholderiales</taxon>
        <taxon>Oxalobacteraceae</taxon>
        <taxon>Noviherbaspirillum</taxon>
    </lineage>
</organism>
<dbReference type="InterPro" id="IPR005843">
    <property type="entry name" value="A-D-PHexomutase_C"/>
</dbReference>
<proteinExistence type="predicted"/>
<keyword evidence="3" id="KW-1185">Reference proteome</keyword>
<protein>
    <recommendedName>
        <fullName evidence="1">Alpha-D-phosphohexomutase C-terminal domain-containing protein</fullName>
    </recommendedName>
</protein>
<feature type="domain" description="Alpha-D-phosphohexomutase C-terminal" evidence="1">
    <location>
        <begin position="2"/>
        <end position="46"/>
    </location>
</feature>
<evidence type="ECO:0000259" key="1">
    <source>
        <dbReference type="Pfam" id="PF00408"/>
    </source>
</evidence>
<sequence length="60" mass="6468">MTIDGLRVEYADGFGLARSSNTTPVVVLRFEGETDAALARIQQSFRSALSAVRPGLVLPF</sequence>
<accession>A0ABQ4Q873</accession>
<dbReference type="Proteomes" id="UP000887222">
    <property type="component" value="Unassembled WGS sequence"/>
</dbReference>
<dbReference type="InterPro" id="IPR036900">
    <property type="entry name" value="A-D-PHexomutase_C_sf"/>
</dbReference>
<reference evidence="2 3" key="1">
    <citation type="journal article" date="2022" name="Int. J. Syst. Evol. Microbiol.">
        <title>Noviherbaspirillum aridicola sp. nov., isolated from an arid soil in Pakistan.</title>
        <authorList>
            <person name="Khan I.U."/>
            <person name="Saqib M."/>
            <person name="Amin A."/>
            <person name="Hussain F."/>
            <person name="Li L."/>
            <person name="Liu Y.H."/>
            <person name="Fang B.Z."/>
            <person name="Ahmed I."/>
            <person name="Li W.J."/>
        </authorList>
    </citation>
    <scope>NUCLEOTIDE SEQUENCE [LARGE SCALE GENOMIC DNA]</scope>
    <source>
        <strain evidence="2 3">NCCP-691</strain>
    </source>
</reference>
<dbReference type="Gene3D" id="3.30.310.50">
    <property type="entry name" value="Alpha-D-phosphohexomutase, C-terminal domain"/>
    <property type="match status" value="1"/>
</dbReference>
<gene>
    <name evidence="2" type="ORF">NCCP691_32810</name>
</gene>
<name>A0ABQ4Q873_9BURK</name>
<dbReference type="EMBL" id="BPMK01000015">
    <property type="protein sequence ID" value="GIZ53267.1"/>
    <property type="molecule type" value="Genomic_DNA"/>
</dbReference>
<evidence type="ECO:0000313" key="3">
    <source>
        <dbReference type="Proteomes" id="UP000887222"/>
    </source>
</evidence>
<dbReference type="Pfam" id="PF00408">
    <property type="entry name" value="PGM_PMM_IV"/>
    <property type="match status" value="1"/>
</dbReference>
<comment type="caution">
    <text evidence="2">The sequence shown here is derived from an EMBL/GenBank/DDBJ whole genome shotgun (WGS) entry which is preliminary data.</text>
</comment>